<evidence type="ECO:0000256" key="1">
    <source>
        <dbReference type="SAM" id="MobiDB-lite"/>
    </source>
</evidence>
<protein>
    <submittedName>
        <fullName evidence="2">Uncharacterized protein</fullName>
    </submittedName>
</protein>
<proteinExistence type="predicted"/>
<name>A0A834I6M6_RHYFE</name>
<dbReference type="AlphaFoldDB" id="A0A834I6M6"/>
<gene>
    <name evidence="2" type="ORF">GWI33_013367</name>
</gene>
<dbReference type="Proteomes" id="UP000625711">
    <property type="component" value="Unassembled WGS sequence"/>
</dbReference>
<evidence type="ECO:0000313" key="2">
    <source>
        <dbReference type="EMBL" id="KAF7273949.1"/>
    </source>
</evidence>
<sequence>MSGRHICICGKKRGQKPITITVTQCPKKHEIKTTGLDFLEECDNYPTKQEPSSQEKRDSKPAELKQTKDSMDINKSAAEGLAEKEIKDNQEGSTEESKEKITQNLREDSVSKADDLEQNETFDTSVKPHSEEQTEKEPSDKTENIIENEDKGAEIVQKSEDEPKETPQEDIPEPTDPETSQQQIVEEVEVHDHRDGPEAESTEQTSHQVDTPPDASAENEEKETDEAVEEEPETTNEAPEIVEDEEPNAESDVTKESAAINQSPSKTDSKDIDDQTIMYMMDASLNTTPFLDNLFMAIPRTSRKSSSDHYQCKQCMLEIFVFGRHTKNCKYSFSEQNLFNCLSDGNTILEAVGKLAFPVRRNGIEDDSYSVYSELNSNILKGKTITKNELTNIYASTFRKLEALIKRDRLVEMMKHRNQTENTKHKQIDFTQNGTDKAIQLDRNSSVHALNDFCVQFTSMSAPSISRSIQFNQNSKTESKWYDTFLMCFGIKANEDCKIDEETLATRLHGISSIEISKYLKI</sequence>
<feature type="region of interest" description="Disordered" evidence="1">
    <location>
        <begin position="42"/>
        <end position="273"/>
    </location>
</feature>
<comment type="caution">
    <text evidence="2">The sequence shown here is derived from an EMBL/GenBank/DDBJ whole genome shotgun (WGS) entry which is preliminary data.</text>
</comment>
<feature type="compositionally biased region" description="Acidic residues" evidence="1">
    <location>
        <begin position="217"/>
        <end position="249"/>
    </location>
</feature>
<feature type="compositionally biased region" description="Basic and acidic residues" evidence="1">
    <location>
        <begin position="81"/>
        <end position="115"/>
    </location>
</feature>
<evidence type="ECO:0000313" key="3">
    <source>
        <dbReference type="Proteomes" id="UP000625711"/>
    </source>
</evidence>
<organism evidence="2 3">
    <name type="scientific">Rhynchophorus ferrugineus</name>
    <name type="common">Red palm weevil</name>
    <name type="synonym">Curculio ferrugineus</name>
    <dbReference type="NCBI Taxonomy" id="354439"/>
    <lineage>
        <taxon>Eukaryota</taxon>
        <taxon>Metazoa</taxon>
        <taxon>Ecdysozoa</taxon>
        <taxon>Arthropoda</taxon>
        <taxon>Hexapoda</taxon>
        <taxon>Insecta</taxon>
        <taxon>Pterygota</taxon>
        <taxon>Neoptera</taxon>
        <taxon>Endopterygota</taxon>
        <taxon>Coleoptera</taxon>
        <taxon>Polyphaga</taxon>
        <taxon>Cucujiformia</taxon>
        <taxon>Curculionidae</taxon>
        <taxon>Dryophthorinae</taxon>
        <taxon>Rhynchophorus</taxon>
    </lineage>
</organism>
<keyword evidence="3" id="KW-1185">Reference proteome</keyword>
<feature type="compositionally biased region" description="Basic and acidic residues" evidence="1">
    <location>
        <begin position="126"/>
        <end position="167"/>
    </location>
</feature>
<reference evidence="2" key="1">
    <citation type="submission" date="2020-08" db="EMBL/GenBank/DDBJ databases">
        <title>Genome sequencing and assembly of the red palm weevil Rhynchophorus ferrugineus.</title>
        <authorList>
            <person name="Dias G.B."/>
            <person name="Bergman C.M."/>
            <person name="Manee M."/>
        </authorList>
    </citation>
    <scope>NUCLEOTIDE SEQUENCE</scope>
    <source>
        <strain evidence="2">AA-2017</strain>
        <tissue evidence="2">Whole larva</tissue>
    </source>
</reference>
<feature type="compositionally biased region" description="Basic and acidic residues" evidence="1">
    <location>
        <begin position="53"/>
        <end position="72"/>
    </location>
</feature>
<dbReference type="OrthoDB" id="6784142at2759"/>
<dbReference type="EMBL" id="JAACXV010013208">
    <property type="protein sequence ID" value="KAF7273949.1"/>
    <property type="molecule type" value="Genomic_DNA"/>
</dbReference>
<accession>A0A834I6M6</accession>
<feature type="compositionally biased region" description="Basic and acidic residues" evidence="1">
    <location>
        <begin position="188"/>
        <end position="197"/>
    </location>
</feature>